<dbReference type="SUPFAM" id="SSF54909">
    <property type="entry name" value="Dimeric alpha+beta barrel"/>
    <property type="match status" value="1"/>
</dbReference>
<dbReference type="RefSeq" id="WP_018099044.1">
    <property type="nucleotide sequence ID" value="NZ_CP141213.1"/>
</dbReference>
<dbReference type="SMART" id="SM00344">
    <property type="entry name" value="HTH_ASNC"/>
    <property type="match status" value="1"/>
</dbReference>
<protein>
    <submittedName>
        <fullName evidence="1">Lrp/AsnC family transcriptional regulator</fullName>
    </submittedName>
</protein>
<accession>A0A2J0Z605</accession>
<reference evidence="1 2" key="1">
    <citation type="submission" date="2017-06" db="EMBL/GenBank/DDBJ databases">
        <title>Ensifer strains isolated from leguminous trees and herbs display diverse denitrification phenotypes with some acting as strong N2O sinks.</title>
        <authorList>
            <person name="Woliy K."/>
            <person name="Mania D."/>
            <person name="Bakken L.R."/>
            <person name="Frostegard A."/>
        </authorList>
    </citation>
    <scope>NUCLEOTIDE SEQUENCE [LARGE SCALE GENOMIC DNA]</scope>
    <source>
        <strain evidence="1 2">AC50a</strain>
    </source>
</reference>
<dbReference type="GO" id="GO:0043565">
    <property type="term" value="F:sequence-specific DNA binding"/>
    <property type="evidence" value="ECO:0007669"/>
    <property type="project" value="InterPro"/>
</dbReference>
<proteinExistence type="predicted"/>
<dbReference type="Pfam" id="PF01037">
    <property type="entry name" value="AsnC_trans_reg"/>
    <property type="match status" value="1"/>
</dbReference>
<evidence type="ECO:0000313" key="1">
    <source>
        <dbReference type="EMBL" id="PJR15951.1"/>
    </source>
</evidence>
<dbReference type="Gene3D" id="1.10.10.10">
    <property type="entry name" value="Winged helix-like DNA-binding domain superfamily/Winged helix DNA-binding domain"/>
    <property type="match status" value="1"/>
</dbReference>
<name>A0A2J0Z605_RHIML</name>
<dbReference type="EMBL" id="NJGD01000003">
    <property type="protein sequence ID" value="PJR15951.1"/>
    <property type="molecule type" value="Genomic_DNA"/>
</dbReference>
<dbReference type="AlphaFoldDB" id="A0A2J0Z605"/>
<dbReference type="PANTHER" id="PTHR30154:SF34">
    <property type="entry name" value="TRANSCRIPTIONAL REGULATOR AZLB"/>
    <property type="match status" value="1"/>
</dbReference>
<gene>
    <name evidence="1" type="ORF">CEJ86_09690</name>
</gene>
<dbReference type="PANTHER" id="PTHR30154">
    <property type="entry name" value="LEUCINE-RESPONSIVE REGULATORY PROTEIN"/>
    <property type="match status" value="1"/>
</dbReference>
<dbReference type="GO" id="GO:0043200">
    <property type="term" value="P:response to amino acid"/>
    <property type="evidence" value="ECO:0007669"/>
    <property type="project" value="TreeGrafter"/>
</dbReference>
<dbReference type="GO" id="GO:0005829">
    <property type="term" value="C:cytosol"/>
    <property type="evidence" value="ECO:0007669"/>
    <property type="project" value="TreeGrafter"/>
</dbReference>
<dbReference type="InterPro" id="IPR019888">
    <property type="entry name" value="Tscrpt_reg_AsnC-like"/>
</dbReference>
<evidence type="ECO:0000313" key="2">
    <source>
        <dbReference type="Proteomes" id="UP000231987"/>
    </source>
</evidence>
<dbReference type="PRINTS" id="PR00033">
    <property type="entry name" value="HTHASNC"/>
</dbReference>
<dbReference type="Proteomes" id="UP000231987">
    <property type="component" value="Unassembled WGS sequence"/>
</dbReference>
<dbReference type="Pfam" id="PF13404">
    <property type="entry name" value="HTH_AsnC-type"/>
    <property type="match status" value="1"/>
</dbReference>
<dbReference type="InterPro" id="IPR011008">
    <property type="entry name" value="Dimeric_a/b-barrel"/>
</dbReference>
<organism evidence="1 2">
    <name type="scientific">Rhizobium meliloti</name>
    <name type="common">Ensifer meliloti</name>
    <name type="synonym">Sinorhizobium meliloti</name>
    <dbReference type="NCBI Taxonomy" id="382"/>
    <lineage>
        <taxon>Bacteria</taxon>
        <taxon>Pseudomonadati</taxon>
        <taxon>Pseudomonadota</taxon>
        <taxon>Alphaproteobacteria</taxon>
        <taxon>Hyphomicrobiales</taxon>
        <taxon>Rhizobiaceae</taxon>
        <taxon>Sinorhizobium/Ensifer group</taxon>
        <taxon>Sinorhizobium</taxon>
    </lineage>
</organism>
<dbReference type="SUPFAM" id="SSF46785">
    <property type="entry name" value="Winged helix' DNA-binding domain"/>
    <property type="match status" value="1"/>
</dbReference>
<dbReference type="InterPro" id="IPR036390">
    <property type="entry name" value="WH_DNA-bd_sf"/>
</dbReference>
<dbReference type="Gene3D" id="3.30.70.920">
    <property type="match status" value="1"/>
</dbReference>
<sequence length="153" mass="16924">MSRTAVGDSVVAKYTPDDLDRRIIAHLRADGRASLSKLSDALGVARGTVQNRLDRLLETGTLLGFTVRVREDYDLNTVHAVMMIEVVGKSTTQVVRKLRGMPEIYTLHTTNGNWDLVANIRAANLSEFDRILREVRMIDGVANSETSLLLSSV</sequence>
<dbReference type="InterPro" id="IPR019887">
    <property type="entry name" value="Tscrpt_reg_AsnC/Lrp_C"/>
</dbReference>
<dbReference type="InterPro" id="IPR000485">
    <property type="entry name" value="AsnC-type_HTH_dom"/>
</dbReference>
<dbReference type="InterPro" id="IPR036388">
    <property type="entry name" value="WH-like_DNA-bd_sf"/>
</dbReference>
<comment type="caution">
    <text evidence="1">The sequence shown here is derived from an EMBL/GenBank/DDBJ whole genome shotgun (WGS) entry which is preliminary data.</text>
</comment>
<dbReference type="PROSITE" id="PS50956">
    <property type="entry name" value="HTH_ASNC_2"/>
    <property type="match status" value="1"/>
</dbReference>